<dbReference type="InterPro" id="IPR037225">
    <property type="entry name" value="Nuo51_FMN-bd_sf"/>
</dbReference>
<dbReference type="SUPFAM" id="SSF142984">
    <property type="entry name" value="Nqo1 middle domain-like"/>
    <property type="match status" value="1"/>
</dbReference>
<reference evidence="10 11" key="1">
    <citation type="submission" date="2018-01" db="EMBL/GenBank/DDBJ databases">
        <title>Genomic Encyclopedia of Archaeal and Bacterial Type Strains, Phase II (KMG-II): from individual species to whole genera.</title>
        <authorList>
            <person name="Goeker M."/>
        </authorList>
    </citation>
    <scope>NUCLEOTIDE SEQUENCE [LARGE SCALE GENOMIC DNA]</scope>
    <source>
        <strain evidence="10 11">DSM 17023</strain>
    </source>
</reference>
<dbReference type="GO" id="GO:0008137">
    <property type="term" value="F:NADH dehydrogenase (ubiquinone) activity"/>
    <property type="evidence" value="ECO:0007669"/>
    <property type="project" value="InterPro"/>
</dbReference>
<evidence type="ECO:0000313" key="10">
    <source>
        <dbReference type="EMBL" id="POF33626.1"/>
    </source>
</evidence>
<gene>
    <name evidence="10" type="ORF">CLV41_10174</name>
</gene>
<dbReference type="PROSITE" id="PS00645">
    <property type="entry name" value="COMPLEX1_51K_2"/>
    <property type="match status" value="1"/>
</dbReference>
<dbReference type="InterPro" id="IPR001949">
    <property type="entry name" value="NADH-UbQ_OxRdtase_51kDa_CS"/>
</dbReference>
<evidence type="ECO:0000256" key="6">
    <source>
        <dbReference type="ARBA" id="ARBA00022723"/>
    </source>
</evidence>
<dbReference type="InterPro" id="IPR011538">
    <property type="entry name" value="Nuo51_FMN-bd"/>
</dbReference>
<protein>
    <submittedName>
        <fullName evidence="10">Formate dehydrogenase iron-sulfur subunit</fullName>
    </submittedName>
</protein>
<dbReference type="Gene3D" id="3.40.50.11540">
    <property type="entry name" value="NADH-ubiquinone oxidoreductase 51kDa subunit"/>
    <property type="match status" value="1"/>
</dbReference>
<dbReference type="PANTHER" id="PTHR43578">
    <property type="entry name" value="NADH-QUINONE OXIDOREDUCTASE SUBUNIT F"/>
    <property type="match status" value="1"/>
</dbReference>
<dbReference type="FunFam" id="3.40.50.11540:FF:000001">
    <property type="entry name" value="NADH dehydrogenase [ubiquinone] flavoprotein 1, mitochondrial"/>
    <property type="match status" value="1"/>
</dbReference>
<comment type="cofactor">
    <cofactor evidence="2">
        <name>[4Fe-4S] cluster</name>
        <dbReference type="ChEBI" id="CHEBI:49883"/>
    </cofactor>
</comment>
<proteinExistence type="inferred from homology"/>
<evidence type="ECO:0000256" key="3">
    <source>
        <dbReference type="ARBA" id="ARBA00002378"/>
    </source>
</evidence>
<dbReference type="GO" id="GO:0010181">
    <property type="term" value="F:FMN binding"/>
    <property type="evidence" value="ECO:0007669"/>
    <property type="project" value="InterPro"/>
</dbReference>
<evidence type="ECO:0000313" key="11">
    <source>
        <dbReference type="Proteomes" id="UP000236959"/>
    </source>
</evidence>
<evidence type="ECO:0000256" key="8">
    <source>
        <dbReference type="ARBA" id="ARBA00023014"/>
    </source>
</evidence>
<evidence type="ECO:0000259" key="9">
    <source>
        <dbReference type="SMART" id="SM00928"/>
    </source>
</evidence>
<dbReference type="Gene3D" id="1.20.1440.230">
    <property type="entry name" value="NADH-ubiquinone oxidoreductase 51kDa subunit, iron-sulphur binding domain"/>
    <property type="match status" value="1"/>
</dbReference>
<dbReference type="GO" id="GO:0051539">
    <property type="term" value="F:4 iron, 4 sulfur cluster binding"/>
    <property type="evidence" value="ECO:0007669"/>
    <property type="project" value="UniProtKB-KW"/>
</dbReference>
<dbReference type="Pfam" id="PF01512">
    <property type="entry name" value="Complex1_51K"/>
    <property type="match status" value="1"/>
</dbReference>
<dbReference type="Proteomes" id="UP000236959">
    <property type="component" value="Unassembled WGS sequence"/>
</dbReference>
<evidence type="ECO:0000256" key="5">
    <source>
        <dbReference type="ARBA" id="ARBA00022485"/>
    </source>
</evidence>
<comment type="caution">
    <text evidence="10">The sequence shown here is derived from an EMBL/GenBank/DDBJ whole genome shotgun (WGS) entry which is preliminary data.</text>
</comment>
<sequence length="523" mass="55377">MTPVIFVPRDAAAIAVGANRVAEAIAAELSARGIEAELVRNGSRGLHWLEPLVEVRFCDRRVAYGPVKPSDVPGLFEAGFLEGGAHPLLHGETEEMPFLKAQTRLTFARCGVTDPLSLDDYRLHGGLNGLETAVAMQPADIVQHVTDSGLRGRGGAGFPTGIKWKTVLNAPGVRKYIVCNADEGDSGTFADRMIMEGDPFVLIEGMAIAGIATGAAKGFIYTRSEYPHAIETMQAAIETARKTGILGPSVLGSAHAFDMEVRVGAGAYVCGEETSLLNSLEGKRGVVRAKPPLPALEGLFGCPTVVNNVLSLASVPVILDKGADFYRDFGTGRSRGTMPIQLAGNIRHGGLYETAFGITLGELVNDIGGGTLSGRPVKAVQVGGPLGAYFPPELFDTPFDYEAFAAQDGLIGHAGVVVFDDTADMLRQARFAMEFCAVESCGKCTPCRIGAVRGVEVVDRIADGDKPEEQIDLLKDLCNTMKLGSLCALGGFTPYPVMSALTHFPQDFTPKPNTLKPLAEAAE</sequence>
<evidence type="ECO:0000256" key="2">
    <source>
        <dbReference type="ARBA" id="ARBA00001966"/>
    </source>
</evidence>
<name>A0A2S3V0Z2_9HYPH</name>
<dbReference type="InterPro" id="IPR037207">
    <property type="entry name" value="Nuop51_4Fe4S-bd_sf"/>
</dbReference>
<dbReference type="EMBL" id="PPCN01000001">
    <property type="protein sequence ID" value="POF33626.1"/>
    <property type="molecule type" value="Genomic_DNA"/>
</dbReference>
<dbReference type="OrthoDB" id="9761899at2"/>
<dbReference type="InterPro" id="IPR036249">
    <property type="entry name" value="Thioredoxin-like_sf"/>
</dbReference>
<dbReference type="SUPFAM" id="SSF140490">
    <property type="entry name" value="Nqo1C-terminal domain-like"/>
    <property type="match status" value="1"/>
</dbReference>
<dbReference type="RefSeq" id="WP_103220316.1">
    <property type="nucleotide sequence ID" value="NZ_PPCN01000001.1"/>
</dbReference>
<organism evidence="10 11">
    <name type="scientific">Roseibium marinum</name>
    <dbReference type="NCBI Taxonomy" id="281252"/>
    <lineage>
        <taxon>Bacteria</taxon>
        <taxon>Pseudomonadati</taxon>
        <taxon>Pseudomonadota</taxon>
        <taxon>Alphaproteobacteria</taxon>
        <taxon>Hyphomicrobiales</taxon>
        <taxon>Stappiaceae</taxon>
        <taxon>Roseibium</taxon>
    </lineage>
</organism>
<keyword evidence="7" id="KW-0408">Iron</keyword>
<comment type="cofactor">
    <cofactor evidence="1">
        <name>FMN</name>
        <dbReference type="ChEBI" id="CHEBI:58210"/>
    </cofactor>
</comment>
<dbReference type="Gene3D" id="6.10.250.1450">
    <property type="match status" value="1"/>
</dbReference>
<dbReference type="PROSITE" id="PS00644">
    <property type="entry name" value="COMPLEX1_51K_1"/>
    <property type="match status" value="1"/>
</dbReference>
<dbReference type="GO" id="GO:0046872">
    <property type="term" value="F:metal ion binding"/>
    <property type="evidence" value="ECO:0007669"/>
    <property type="project" value="UniProtKB-KW"/>
</dbReference>
<keyword evidence="11" id="KW-1185">Reference proteome</keyword>
<keyword evidence="6" id="KW-0479">Metal-binding</keyword>
<dbReference type="SMART" id="SM00928">
    <property type="entry name" value="NADH_4Fe-4S"/>
    <property type="match status" value="1"/>
</dbReference>
<evidence type="ECO:0000256" key="1">
    <source>
        <dbReference type="ARBA" id="ARBA00001917"/>
    </source>
</evidence>
<keyword evidence="5" id="KW-0004">4Fe-4S</keyword>
<dbReference type="Gene3D" id="3.10.20.600">
    <property type="match status" value="1"/>
</dbReference>
<dbReference type="PANTHER" id="PTHR43578:SF3">
    <property type="entry name" value="NADH-QUINONE OXIDOREDUCTASE SUBUNIT F"/>
    <property type="match status" value="1"/>
</dbReference>
<evidence type="ECO:0000256" key="7">
    <source>
        <dbReference type="ARBA" id="ARBA00023004"/>
    </source>
</evidence>
<dbReference type="SUPFAM" id="SSF142019">
    <property type="entry name" value="Nqo1 FMN-binding domain-like"/>
    <property type="match status" value="1"/>
</dbReference>
<comment type="function">
    <text evidence="3">NDH-1 shuttles electrons from NADH, via FMN and iron-sulfur (Fe-S) centers, to quinones in the respiratory chain. The immediate electron acceptor for the enzyme in this species is believed to be ubiquinone. Couples the redox reaction to proton translocation (for every two electrons transferred, four hydrogen ions are translocated across the cytoplasmic membrane), and thus conserves the redox energy in a proton gradient.</text>
</comment>
<accession>A0A2S3V0Z2</accession>
<keyword evidence="8" id="KW-0411">Iron-sulfur</keyword>
<dbReference type="AlphaFoldDB" id="A0A2S3V0Z2"/>
<evidence type="ECO:0000256" key="4">
    <source>
        <dbReference type="ARBA" id="ARBA00007523"/>
    </source>
</evidence>
<dbReference type="SUPFAM" id="SSF52833">
    <property type="entry name" value="Thioredoxin-like"/>
    <property type="match status" value="1"/>
</dbReference>
<dbReference type="CDD" id="cd03063">
    <property type="entry name" value="TRX_Fd_FDH_beta"/>
    <property type="match status" value="1"/>
</dbReference>
<dbReference type="Pfam" id="PF10589">
    <property type="entry name" value="NADH_4Fe-4S"/>
    <property type="match status" value="1"/>
</dbReference>
<dbReference type="InterPro" id="IPR019575">
    <property type="entry name" value="Nuop51_4Fe4S-bd"/>
</dbReference>
<feature type="domain" description="NADH-ubiquinone oxidoreductase 51kDa subunit iron-sulphur binding" evidence="9">
    <location>
        <begin position="426"/>
        <end position="471"/>
    </location>
</feature>
<comment type="similarity">
    <text evidence="4">Belongs to the complex I 51 kDa subunit family.</text>
</comment>